<gene>
    <name evidence="2" type="ORF">M422DRAFT_186166</name>
</gene>
<sequence>MRVKGWVSLRDPREVTKLAKERLAQTGDWESIRGALALQIRSWIIIGHLGQASNLPRDELVAYFNRACTLIKLGRQEWLDVPGDQRGSVFDDTFLRGAQVLHMHDYHKVEIDHLRKSGKFTLDGLLALADEIIAGLDSRPATDAERAMPAFYLAFFVYPAATAWAIRGYVYYRKGKFDNPETILEDREWARKSGDAYIQSADLYPEDDEQHCLMLHAAAECYSSAKIPARMMLQIMERIRNAYPKMQRIWKNSNSALAGGHKKLTQILQAEKDFREALAAGAFKLDDPIMLQMVPA</sequence>
<dbReference type="Proteomes" id="UP000054279">
    <property type="component" value="Unassembled WGS sequence"/>
</dbReference>
<feature type="transmembrane region" description="Helical" evidence="1">
    <location>
        <begin position="150"/>
        <end position="170"/>
    </location>
</feature>
<keyword evidence="1" id="KW-0812">Transmembrane</keyword>
<organism evidence="2 3">
    <name type="scientific">Sphaerobolus stellatus (strain SS14)</name>
    <dbReference type="NCBI Taxonomy" id="990650"/>
    <lineage>
        <taxon>Eukaryota</taxon>
        <taxon>Fungi</taxon>
        <taxon>Dikarya</taxon>
        <taxon>Basidiomycota</taxon>
        <taxon>Agaricomycotina</taxon>
        <taxon>Agaricomycetes</taxon>
        <taxon>Phallomycetidae</taxon>
        <taxon>Geastrales</taxon>
        <taxon>Sphaerobolaceae</taxon>
        <taxon>Sphaerobolus</taxon>
    </lineage>
</organism>
<keyword evidence="3" id="KW-1185">Reference proteome</keyword>
<accession>A0A0C9V123</accession>
<dbReference type="OrthoDB" id="2423701at2759"/>
<keyword evidence="1" id="KW-1133">Transmembrane helix</keyword>
<dbReference type="AlphaFoldDB" id="A0A0C9V123"/>
<name>A0A0C9V123_SPHS4</name>
<proteinExistence type="predicted"/>
<evidence type="ECO:0000313" key="2">
    <source>
        <dbReference type="EMBL" id="KIJ31286.1"/>
    </source>
</evidence>
<protein>
    <submittedName>
        <fullName evidence="2">Uncharacterized protein</fullName>
    </submittedName>
</protein>
<dbReference type="EMBL" id="KN837245">
    <property type="protein sequence ID" value="KIJ31286.1"/>
    <property type="molecule type" value="Genomic_DNA"/>
</dbReference>
<evidence type="ECO:0000256" key="1">
    <source>
        <dbReference type="SAM" id="Phobius"/>
    </source>
</evidence>
<reference evidence="2 3" key="1">
    <citation type="submission" date="2014-06" db="EMBL/GenBank/DDBJ databases">
        <title>Evolutionary Origins and Diversification of the Mycorrhizal Mutualists.</title>
        <authorList>
            <consortium name="DOE Joint Genome Institute"/>
            <consortium name="Mycorrhizal Genomics Consortium"/>
            <person name="Kohler A."/>
            <person name="Kuo A."/>
            <person name="Nagy L.G."/>
            <person name="Floudas D."/>
            <person name="Copeland A."/>
            <person name="Barry K.W."/>
            <person name="Cichocki N."/>
            <person name="Veneault-Fourrey C."/>
            <person name="LaButti K."/>
            <person name="Lindquist E.A."/>
            <person name="Lipzen A."/>
            <person name="Lundell T."/>
            <person name="Morin E."/>
            <person name="Murat C."/>
            <person name="Riley R."/>
            <person name="Ohm R."/>
            <person name="Sun H."/>
            <person name="Tunlid A."/>
            <person name="Henrissat B."/>
            <person name="Grigoriev I.V."/>
            <person name="Hibbett D.S."/>
            <person name="Martin F."/>
        </authorList>
    </citation>
    <scope>NUCLEOTIDE SEQUENCE [LARGE SCALE GENOMIC DNA]</scope>
    <source>
        <strain evidence="2 3">SS14</strain>
    </source>
</reference>
<keyword evidence="1" id="KW-0472">Membrane</keyword>
<evidence type="ECO:0000313" key="3">
    <source>
        <dbReference type="Proteomes" id="UP000054279"/>
    </source>
</evidence>
<dbReference type="HOGENOM" id="CLU_078567_0_0_1"/>